<dbReference type="GO" id="GO:0008237">
    <property type="term" value="F:metallopeptidase activity"/>
    <property type="evidence" value="ECO:0007669"/>
    <property type="project" value="UniProtKB-KW"/>
</dbReference>
<keyword evidence="3 6" id="KW-0378">Hydrolase</keyword>
<evidence type="ECO:0000313" key="7">
    <source>
        <dbReference type="Proteomes" id="UP001371224"/>
    </source>
</evidence>
<keyword evidence="2" id="KW-0479">Metal-binding</keyword>
<reference evidence="6 7" key="1">
    <citation type="submission" date="2024-02" db="EMBL/GenBank/DDBJ databases">
        <authorList>
            <person name="Saticioglu I.B."/>
        </authorList>
    </citation>
    <scope>NUCLEOTIDE SEQUENCE [LARGE SCALE GENOMIC DNA]</scope>
    <source>
        <strain evidence="6 7">Mu-80</strain>
    </source>
</reference>
<dbReference type="EMBL" id="JBBDGM010000002">
    <property type="protein sequence ID" value="MEJ1087209.1"/>
    <property type="molecule type" value="Genomic_DNA"/>
</dbReference>
<keyword evidence="4" id="KW-0862">Zinc</keyword>
<feature type="domain" description="Peptidase M10 metallopeptidase" evidence="5">
    <location>
        <begin position="121"/>
        <end position="183"/>
    </location>
</feature>
<name>A0ABU8L7A3_9MICO</name>
<keyword evidence="7" id="KW-1185">Reference proteome</keyword>
<evidence type="ECO:0000259" key="5">
    <source>
        <dbReference type="Pfam" id="PF00413"/>
    </source>
</evidence>
<keyword evidence="1" id="KW-0645">Protease</keyword>
<dbReference type="SUPFAM" id="SSF55486">
    <property type="entry name" value="Metalloproteases ('zincins'), catalytic domain"/>
    <property type="match status" value="1"/>
</dbReference>
<proteinExistence type="predicted"/>
<dbReference type="InterPro" id="IPR001818">
    <property type="entry name" value="Pept_M10_metallopeptidase"/>
</dbReference>
<sequence length="183" mass="19879">MQTSTGRPGHPRGIALVTTALLVLAVIMFPGPAMAYVKTGCYWPNSPVTWNRAVTGNYATAANAAAASWSSSTDIDMTMSYASNLKASSKNKGADGYDGYAVWNCPILNVSISAEWWFNTHYTSGMAVNKLKAIAVHEFGHTLGLNHVTMNMQMMYNCPACVYNNFGYYTPQSDDKAGMNSIY</sequence>
<organism evidence="6 7">
    <name type="scientific">Microbacterium bandirmense</name>
    <dbReference type="NCBI Taxonomy" id="3122050"/>
    <lineage>
        <taxon>Bacteria</taxon>
        <taxon>Bacillati</taxon>
        <taxon>Actinomycetota</taxon>
        <taxon>Actinomycetes</taxon>
        <taxon>Micrococcales</taxon>
        <taxon>Microbacteriaceae</taxon>
        <taxon>Microbacterium</taxon>
    </lineage>
</organism>
<dbReference type="Gene3D" id="3.40.390.10">
    <property type="entry name" value="Collagenase (Catalytic Domain)"/>
    <property type="match status" value="1"/>
</dbReference>
<dbReference type="Pfam" id="PF00413">
    <property type="entry name" value="Peptidase_M10"/>
    <property type="match status" value="1"/>
</dbReference>
<accession>A0ABU8L7A3</accession>
<dbReference type="RefSeq" id="WP_337330888.1">
    <property type="nucleotide sequence ID" value="NZ_JBBDGM010000002.1"/>
</dbReference>
<dbReference type="Proteomes" id="UP001371224">
    <property type="component" value="Unassembled WGS sequence"/>
</dbReference>
<evidence type="ECO:0000313" key="6">
    <source>
        <dbReference type="EMBL" id="MEJ1087209.1"/>
    </source>
</evidence>
<evidence type="ECO:0000256" key="2">
    <source>
        <dbReference type="ARBA" id="ARBA00022723"/>
    </source>
</evidence>
<evidence type="ECO:0000256" key="3">
    <source>
        <dbReference type="ARBA" id="ARBA00022801"/>
    </source>
</evidence>
<comment type="caution">
    <text evidence="6">The sequence shown here is derived from an EMBL/GenBank/DDBJ whole genome shotgun (WGS) entry which is preliminary data.</text>
</comment>
<protein>
    <submittedName>
        <fullName evidence="6">Matrixin family metalloprotease</fullName>
        <ecNumber evidence="6">3.4.24.-</ecNumber>
    </submittedName>
</protein>
<dbReference type="PRINTS" id="PR00138">
    <property type="entry name" value="MATRIXIN"/>
</dbReference>
<evidence type="ECO:0000256" key="1">
    <source>
        <dbReference type="ARBA" id="ARBA00022670"/>
    </source>
</evidence>
<keyword evidence="6" id="KW-0482">Metalloprotease</keyword>
<dbReference type="InterPro" id="IPR021190">
    <property type="entry name" value="Pept_M10A"/>
</dbReference>
<dbReference type="EC" id="3.4.24.-" evidence="6"/>
<gene>
    <name evidence="6" type="ORF">WDU99_02625</name>
</gene>
<evidence type="ECO:0000256" key="4">
    <source>
        <dbReference type="ARBA" id="ARBA00022833"/>
    </source>
</evidence>
<dbReference type="InterPro" id="IPR024079">
    <property type="entry name" value="MetalloPept_cat_dom_sf"/>
</dbReference>